<accession>A0A6L7I2R7</accession>
<gene>
    <name evidence="2" type="ORF">GNT65_19650</name>
</gene>
<comment type="caution">
    <text evidence="2">The sequence shown here is derived from an EMBL/GenBank/DDBJ whole genome shotgun (WGS) entry which is preliminary data.</text>
</comment>
<name>A0A6L7I2R7_9GAMM</name>
<feature type="region of interest" description="Disordered" evidence="1">
    <location>
        <begin position="40"/>
        <end position="62"/>
    </location>
</feature>
<dbReference type="Proteomes" id="UP000474778">
    <property type="component" value="Unassembled WGS sequence"/>
</dbReference>
<evidence type="ECO:0000256" key="1">
    <source>
        <dbReference type="SAM" id="MobiDB-lite"/>
    </source>
</evidence>
<keyword evidence="3" id="KW-1185">Reference proteome</keyword>
<organism evidence="2 3">
    <name type="scientific">Shewanella insulae</name>
    <dbReference type="NCBI Taxonomy" id="2681496"/>
    <lineage>
        <taxon>Bacteria</taxon>
        <taxon>Pseudomonadati</taxon>
        <taxon>Pseudomonadota</taxon>
        <taxon>Gammaproteobacteria</taxon>
        <taxon>Alteromonadales</taxon>
        <taxon>Shewanellaceae</taxon>
        <taxon>Shewanella</taxon>
    </lineage>
</organism>
<evidence type="ECO:0000313" key="3">
    <source>
        <dbReference type="Proteomes" id="UP000474778"/>
    </source>
</evidence>
<proteinExistence type="predicted"/>
<sequence>MRLCNQAPRLGFVVNQTLYARSLAYRQRIDYIFKLMRLTGGGSHQADKGGTRRERQASLIKG</sequence>
<dbReference type="RefSeq" id="WP_160798877.1">
    <property type="nucleotide sequence ID" value="NZ_WRPA01000027.1"/>
</dbReference>
<dbReference type="AlphaFoldDB" id="A0A6L7I2R7"/>
<evidence type="ECO:0000313" key="2">
    <source>
        <dbReference type="EMBL" id="MXR70876.1"/>
    </source>
</evidence>
<dbReference type="EMBL" id="WRPA01000027">
    <property type="protein sequence ID" value="MXR70876.1"/>
    <property type="molecule type" value="Genomic_DNA"/>
</dbReference>
<protein>
    <submittedName>
        <fullName evidence="2">Uncharacterized protein</fullName>
    </submittedName>
</protein>
<feature type="compositionally biased region" description="Basic and acidic residues" evidence="1">
    <location>
        <begin position="45"/>
        <end position="56"/>
    </location>
</feature>
<reference evidence="2 3" key="1">
    <citation type="submission" date="2019-12" db="EMBL/GenBank/DDBJ databases">
        <title>Shewanella insulae sp. nov., isolated from a tidal flat.</title>
        <authorList>
            <person name="Yoon J.-H."/>
        </authorList>
    </citation>
    <scope>NUCLEOTIDE SEQUENCE [LARGE SCALE GENOMIC DNA]</scope>
    <source>
        <strain evidence="2 3">JBTF-M18</strain>
    </source>
</reference>